<keyword evidence="2" id="KW-1185">Reference proteome</keyword>
<dbReference type="InterPro" id="IPR045428">
    <property type="entry name" value="EACC1"/>
</dbReference>
<sequence length="114" mass="12066">MSLYIDVSADDPENALSLSRELVHSCRQEVGTDASLVEGPHQSGSKGAAELSTLLLEVLSAGAVPVLIEVLKSVLHRNPGVTIQIRNDQGEAVNLDADTIHQAATEQALRKAVD</sequence>
<dbReference type="STRING" id="299255.SAMN02745129_3225"/>
<reference evidence="1 2" key="1">
    <citation type="submission" date="2016-11" db="EMBL/GenBank/DDBJ databases">
        <authorList>
            <person name="Jaros S."/>
            <person name="Januszkiewicz K."/>
            <person name="Wedrychowicz H."/>
        </authorList>
    </citation>
    <scope>NUCLEOTIDE SEQUENCE [LARGE SCALE GENOMIC DNA]</scope>
    <source>
        <strain evidence="1 2">DSM 16917</strain>
    </source>
</reference>
<dbReference type="AlphaFoldDB" id="A0A1M5X4L1"/>
<accession>A0A1M5X4L1</accession>
<proteinExistence type="predicted"/>
<evidence type="ECO:0000313" key="2">
    <source>
        <dbReference type="Proteomes" id="UP000184268"/>
    </source>
</evidence>
<gene>
    <name evidence="1" type="ORF">SAMN02745129_3225</name>
</gene>
<name>A0A1M5X4L1_9GAMM</name>
<dbReference type="EMBL" id="FQXG01000005">
    <property type="protein sequence ID" value="SHH94800.1"/>
    <property type="molecule type" value="Genomic_DNA"/>
</dbReference>
<dbReference type="RefSeq" id="WP_067661025.1">
    <property type="nucleotide sequence ID" value="NZ_FQXG01000005.1"/>
</dbReference>
<protein>
    <submittedName>
        <fullName evidence="1">Uncharacterized protein</fullName>
    </submittedName>
</protein>
<dbReference type="Pfam" id="PF19953">
    <property type="entry name" value="EACC1"/>
    <property type="match status" value="1"/>
</dbReference>
<dbReference type="Proteomes" id="UP000184268">
    <property type="component" value="Unassembled WGS sequence"/>
</dbReference>
<evidence type="ECO:0000313" key="1">
    <source>
        <dbReference type="EMBL" id="SHH94800.1"/>
    </source>
</evidence>
<organism evidence="1 2">
    <name type="scientific">Ferrimonas marina</name>
    <dbReference type="NCBI Taxonomy" id="299255"/>
    <lineage>
        <taxon>Bacteria</taxon>
        <taxon>Pseudomonadati</taxon>
        <taxon>Pseudomonadota</taxon>
        <taxon>Gammaproteobacteria</taxon>
        <taxon>Alteromonadales</taxon>
        <taxon>Ferrimonadaceae</taxon>
        <taxon>Ferrimonas</taxon>
    </lineage>
</organism>